<keyword evidence="1" id="KW-0812">Transmembrane</keyword>
<keyword evidence="3" id="KW-1185">Reference proteome</keyword>
<sequence>MRLHLVRFLSLLAVALTLGLAFAHVLEIPGKLRLGGTDWLTVQHNLYVGFGTIGAAVEVTAVALTWLTVILVRERRLAFAWTVAAALLVTAGLIEWGLVVAPVNTALSVWTPSTLPVDWTAWRNRWELGHALHATLFALGFGCLAAALLVETRP</sequence>
<comment type="caution">
    <text evidence="2">The sequence shown here is derived from an EMBL/GenBank/DDBJ whole genome shotgun (WGS) entry which is preliminary data.</text>
</comment>
<dbReference type="Proteomes" id="UP001375743">
    <property type="component" value="Unassembled WGS sequence"/>
</dbReference>
<feature type="transmembrane region" description="Helical" evidence="1">
    <location>
        <begin position="47"/>
        <end position="72"/>
    </location>
</feature>
<proteinExistence type="predicted"/>
<accession>A0ABU8XMD5</accession>
<feature type="transmembrane region" description="Helical" evidence="1">
    <location>
        <begin position="79"/>
        <end position="110"/>
    </location>
</feature>
<evidence type="ECO:0000256" key="1">
    <source>
        <dbReference type="SAM" id="Phobius"/>
    </source>
</evidence>
<keyword evidence="1" id="KW-0472">Membrane</keyword>
<dbReference type="RefSeq" id="WP_418157467.1">
    <property type="nucleotide sequence ID" value="NZ_JBBLZC010000001.1"/>
</dbReference>
<feature type="transmembrane region" description="Helical" evidence="1">
    <location>
        <begin position="130"/>
        <end position="150"/>
    </location>
</feature>
<keyword evidence="1" id="KW-1133">Transmembrane helix</keyword>
<dbReference type="EMBL" id="JBBLZC010000001">
    <property type="protein sequence ID" value="MEK0081615.1"/>
    <property type="molecule type" value="Genomic_DNA"/>
</dbReference>
<evidence type="ECO:0008006" key="4">
    <source>
        <dbReference type="Google" id="ProtNLM"/>
    </source>
</evidence>
<gene>
    <name evidence="2" type="ORF">U1T56_00500</name>
</gene>
<evidence type="ECO:0000313" key="3">
    <source>
        <dbReference type="Proteomes" id="UP001375743"/>
    </source>
</evidence>
<reference evidence="2 3" key="1">
    <citation type="submission" date="2024-01" db="EMBL/GenBank/DDBJ databases">
        <title>Multi-omics insights into the function and evolution of sodium benzoate biodegradation pathways in Benzoatithermus flavus gen. nov., sp. nov. from hot spring.</title>
        <authorList>
            <person name="Hu C.-J."/>
            <person name="Li W.-J."/>
        </authorList>
    </citation>
    <scope>NUCLEOTIDE SEQUENCE [LARGE SCALE GENOMIC DNA]</scope>
    <source>
        <strain evidence="2 3">SYSU G07066</strain>
    </source>
</reference>
<evidence type="ECO:0000313" key="2">
    <source>
        <dbReference type="EMBL" id="MEK0081615.1"/>
    </source>
</evidence>
<name>A0ABU8XMD5_9PROT</name>
<organism evidence="2 3">
    <name type="scientific">Benzoatithermus flavus</name>
    <dbReference type="NCBI Taxonomy" id="3108223"/>
    <lineage>
        <taxon>Bacteria</taxon>
        <taxon>Pseudomonadati</taxon>
        <taxon>Pseudomonadota</taxon>
        <taxon>Alphaproteobacteria</taxon>
        <taxon>Geminicoccales</taxon>
        <taxon>Geminicoccaceae</taxon>
        <taxon>Benzoatithermus</taxon>
    </lineage>
</organism>
<protein>
    <recommendedName>
        <fullName evidence="4">DUF1772 domain-containing protein</fullName>
    </recommendedName>
</protein>